<evidence type="ECO:0000313" key="1">
    <source>
        <dbReference type="EMBL" id="CDX56862.1"/>
    </source>
</evidence>
<organism evidence="1 2">
    <name type="scientific">Mesorhizobium plurifarium</name>
    <dbReference type="NCBI Taxonomy" id="69974"/>
    <lineage>
        <taxon>Bacteria</taxon>
        <taxon>Pseudomonadati</taxon>
        <taxon>Pseudomonadota</taxon>
        <taxon>Alphaproteobacteria</taxon>
        <taxon>Hyphomicrobiales</taxon>
        <taxon>Phyllobacteriaceae</taxon>
        <taxon>Mesorhizobium</taxon>
    </lineage>
</organism>
<proteinExistence type="predicted"/>
<evidence type="ECO:0000313" key="2">
    <source>
        <dbReference type="Proteomes" id="UP000182888"/>
    </source>
</evidence>
<reference evidence="2" key="1">
    <citation type="submission" date="2014-08" db="EMBL/GenBank/DDBJ databases">
        <authorList>
            <person name="Edwards T."/>
        </authorList>
    </citation>
    <scope>NUCLEOTIDE SEQUENCE [LARGE SCALE GENOMIC DNA]</scope>
</reference>
<gene>
    <name evidence="1" type="ORF">MPL1032_20754</name>
</gene>
<sequence>MSEGMALAEAAMDNFELIDLLCVIDACASDRLAGRVVAMSKAVEELRVLTGDFVSSDEDATNALTQIALERGCAVLFDEQAGADITDLA</sequence>
<name>A0A0K2VYJ5_MESPL</name>
<dbReference type="EMBL" id="CCND01000012">
    <property type="protein sequence ID" value="CDX56862.1"/>
    <property type="molecule type" value="Genomic_DNA"/>
</dbReference>
<accession>A0A0K2VYJ5</accession>
<protein>
    <submittedName>
        <fullName evidence="1">Uncharacterized protein</fullName>
    </submittedName>
</protein>
<dbReference type="Proteomes" id="UP000182888">
    <property type="component" value="Unassembled WGS sequence"/>
</dbReference>
<dbReference type="AlphaFoldDB" id="A0A0K2VYJ5"/>